<reference evidence="1" key="1">
    <citation type="journal article" date="2015" name="Nature">
        <title>Complex archaea that bridge the gap between prokaryotes and eukaryotes.</title>
        <authorList>
            <person name="Spang A."/>
            <person name="Saw J.H."/>
            <person name="Jorgensen S.L."/>
            <person name="Zaremba-Niedzwiedzka K."/>
            <person name="Martijn J."/>
            <person name="Lind A.E."/>
            <person name="van Eijk R."/>
            <person name="Schleper C."/>
            <person name="Guy L."/>
            <person name="Ettema T.J."/>
        </authorList>
    </citation>
    <scope>NUCLEOTIDE SEQUENCE</scope>
</reference>
<gene>
    <name evidence="1" type="ORF">LCGC14_2406310</name>
</gene>
<comment type="caution">
    <text evidence="1">The sequence shown here is derived from an EMBL/GenBank/DDBJ whole genome shotgun (WGS) entry which is preliminary data.</text>
</comment>
<protein>
    <submittedName>
        <fullName evidence="1">Uncharacterized protein</fullName>
    </submittedName>
</protein>
<name>A0A0F9BTU7_9ZZZZ</name>
<sequence length="120" mass="13351">MQLKLLKRSGEAVEVEAYQTAVPELVYHQPISEHDPSGWHITHKRSGLKVSWWPLATQAQALQVASRLAGLDWDFDFDTAPRGAALEPYRLAYQSALDAEAGRAQNLPNVKESRGLANGW</sequence>
<evidence type="ECO:0000313" key="1">
    <source>
        <dbReference type="EMBL" id="KKL25339.1"/>
    </source>
</evidence>
<accession>A0A0F9BTU7</accession>
<dbReference type="AlphaFoldDB" id="A0A0F9BTU7"/>
<organism evidence="1">
    <name type="scientific">marine sediment metagenome</name>
    <dbReference type="NCBI Taxonomy" id="412755"/>
    <lineage>
        <taxon>unclassified sequences</taxon>
        <taxon>metagenomes</taxon>
        <taxon>ecological metagenomes</taxon>
    </lineage>
</organism>
<proteinExistence type="predicted"/>
<dbReference type="EMBL" id="LAZR01036251">
    <property type="protein sequence ID" value="KKL25339.1"/>
    <property type="molecule type" value="Genomic_DNA"/>
</dbReference>